<dbReference type="Proteomes" id="UP000607653">
    <property type="component" value="Unassembled WGS sequence"/>
</dbReference>
<dbReference type="EMBL" id="DUZY01000003">
    <property type="protein sequence ID" value="DAD30714.1"/>
    <property type="molecule type" value="Genomic_DNA"/>
</dbReference>
<reference evidence="1 2" key="1">
    <citation type="journal article" date="2020" name="Mol. Biol. Evol.">
        <title>Distinct Expression and Methylation Patterns for Genes with Different Fates following a Single Whole-Genome Duplication in Flowering Plants.</title>
        <authorList>
            <person name="Shi T."/>
            <person name="Rahmani R.S."/>
            <person name="Gugger P.F."/>
            <person name="Wang M."/>
            <person name="Li H."/>
            <person name="Zhang Y."/>
            <person name="Li Z."/>
            <person name="Wang Q."/>
            <person name="Van de Peer Y."/>
            <person name="Marchal K."/>
            <person name="Chen J."/>
        </authorList>
    </citation>
    <scope>NUCLEOTIDE SEQUENCE [LARGE SCALE GENOMIC DNA]</scope>
    <source>
        <tissue evidence="1">Leaf</tissue>
    </source>
</reference>
<proteinExistence type="predicted"/>
<accession>A0A822Y9F5</accession>
<comment type="caution">
    <text evidence="1">The sequence shown here is derived from an EMBL/GenBank/DDBJ whole genome shotgun (WGS) entry which is preliminary data.</text>
</comment>
<sequence length="40" mass="4518">MGMKWILSSLSSSQSVWDIKAKEVEFVPIPHDRTRIGSNS</sequence>
<evidence type="ECO:0000313" key="2">
    <source>
        <dbReference type="Proteomes" id="UP000607653"/>
    </source>
</evidence>
<gene>
    <name evidence="1" type="ORF">HUJ06_009565</name>
</gene>
<name>A0A822Y9F5_NELNU</name>
<evidence type="ECO:0000313" key="1">
    <source>
        <dbReference type="EMBL" id="DAD30714.1"/>
    </source>
</evidence>
<dbReference type="AlphaFoldDB" id="A0A822Y9F5"/>
<keyword evidence="2" id="KW-1185">Reference proteome</keyword>
<organism evidence="1 2">
    <name type="scientific">Nelumbo nucifera</name>
    <name type="common">Sacred lotus</name>
    <dbReference type="NCBI Taxonomy" id="4432"/>
    <lineage>
        <taxon>Eukaryota</taxon>
        <taxon>Viridiplantae</taxon>
        <taxon>Streptophyta</taxon>
        <taxon>Embryophyta</taxon>
        <taxon>Tracheophyta</taxon>
        <taxon>Spermatophyta</taxon>
        <taxon>Magnoliopsida</taxon>
        <taxon>Proteales</taxon>
        <taxon>Nelumbonaceae</taxon>
        <taxon>Nelumbo</taxon>
    </lineage>
</organism>
<protein>
    <submittedName>
        <fullName evidence="1">Uncharacterized protein</fullName>
    </submittedName>
</protein>